<evidence type="ECO:0000313" key="1">
    <source>
        <dbReference type="EMBL" id="MBB4785077.1"/>
    </source>
</evidence>
<dbReference type="Proteomes" id="UP000530530">
    <property type="component" value="Unassembled WGS sequence"/>
</dbReference>
<evidence type="ECO:0008006" key="3">
    <source>
        <dbReference type="Google" id="ProtNLM"/>
    </source>
</evidence>
<evidence type="ECO:0000313" key="2">
    <source>
        <dbReference type="Proteomes" id="UP000530530"/>
    </source>
</evidence>
<reference evidence="1 2" key="1">
    <citation type="submission" date="2020-08" db="EMBL/GenBank/DDBJ databases">
        <title>Sequencing the genomes of 1000 actinobacteria strains.</title>
        <authorList>
            <person name="Klenk H.-P."/>
        </authorList>
    </citation>
    <scope>NUCLEOTIDE SEQUENCE [LARGE SCALE GENOMIC DNA]</scope>
    <source>
        <strain evidence="1 2">DSM 41530</strain>
    </source>
</reference>
<dbReference type="EMBL" id="JACHNG010000001">
    <property type="protein sequence ID" value="MBB4785077.1"/>
    <property type="molecule type" value="Genomic_DNA"/>
</dbReference>
<gene>
    <name evidence="1" type="ORF">BJY27_006038</name>
</gene>
<protein>
    <recommendedName>
        <fullName evidence="3">NUDIX hydrolase</fullName>
    </recommendedName>
</protein>
<accession>A0ABR6LRY2</accession>
<sequence>MTLQAEEVSGFAWRSLDTISDERLRNHVRAALR</sequence>
<proteinExistence type="predicted"/>
<name>A0ABR6LRY2_9ACTN</name>
<comment type="caution">
    <text evidence="1">The sequence shown here is derived from an EMBL/GenBank/DDBJ whole genome shotgun (WGS) entry which is preliminary data.</text>
</comment>
<keyword evidence="2" id="KW-1185">Reference proteome</keyword>
<organism evidence="1 2">
    <name type="scientific">Streptomyces rapamycinicus</name>
    <dbReference type="NCBI Taxonomy" id="1226757"/>
    <lineage>
        <taxon>Bacteria</taxon>
        <taxon>Bacillati</taxon>
        <taxon>Actinomycetota</taxon>
        <taxon>Actinomycetes</taxon>
        <taxon>Kitasatosporales</taxon>
        <taxon>Streptomycetaceae</taxon>
        <taxon>Streptomyces</taxon>
        <taxon>Streptomyces violaceusniger group</taxon>
    </lineage>
</organism>